<comment type="caution">
    <text evidence="2">The sequence shown here is derived from an EMBL/GenBank/DDBJ whole genome shotgun (WGS) entry which is preliminary data.</text>
</comment>
<gene>
    <name evidence="2" type="ORF">HYALB_00012133</name>
</gene>
<evidence type="ECO:0000313" key="3">
    <source>
        <dbReference type="Proteomes" id="UP000701801"/>
    </source>
</evidence>
<feature type="region of interest" description="Disordered" evidence="1">
    <location>
        <begin position="486"/>
        <end position="517"/>
    </location>
</feature>
<feature type="compositionally biased region" description="Polar residues" evidence="1">
    <location>
        <begin position="579"/>
        <end position="593"/>
    </location>
</feature>
<dbReference type="Proteomes" id="UP000701801">
    <property type="component" value="Unassembled WGS sequence"/>
</dbReference>
<feature type="region of interest" description="Disordered" evidence="1">
    <location>
        <begin position="574"/>
        <end position="595"/>
    </location>
</feature>
<dbReference type="OrthoDB" id="5411560at2759"/>
<feature type="compositionally biased region" description="Polar residues" evidence="1">
    <location>
        <begin position="501"/>
        <end position="517"/>
    </location>
</feature>
<keyword evidence="3" id="KW-1185">Reference proteome</keyword>
<sequence>MSHQEFAVIWATLQGRLDINNLVQELVGRYQLEIGKSGNARERTYLQSSNSSPETKSCLLDTEILFNVLSHLLDVKSTIFGTNDGALPLEDARHSYIGQTLLSGLRALLLRNKRLSQEDYELFNTKIEETWGGDDLEDVHHFIVYQLCRGILAELNTTSPAFRGSEPACGTVLLPDFHKGLYPIEERNNAVVDAVRRTMGPTQSLTDWFHNALVLRESGRWSFAEEALLATNSNHILTPHLAMLDHLYQDSPKDTSPGTVEWARQQIKSLVCLSICTPCFKHECKCMSDSPSSLQDLWLRRGGTQTLTNVDQYIPRNHTLEMKYILKQIRVDLDSRNAMFPDLNRELRLIYERILNDTKEWCPGSATSKMEESRDGHCIDDVYILSCSELHTVSAGELLFSRESPDAEKKQEKLPAFIPRTSCSQCIWYSDKLSARRIEPLSEISKYIEERLELHSKAVSIGGDIFAKVPHTQPLRLNLKQTLSLKSGGDRRQAHIYEPGDSSSHKLPNTTGSALRPSELQTPTFATFSSVSDITDEDLSYFPLPPSHPPRSTIVPVEYSTLPEVAEVPEPKKVLPTPSILSEGSSLTPTASQRKLDRRPKWPFFKSSRDLLFPASSAPSTAFYTSGRSLILWNDFGVGAYDLHSAIMVRVFVENVSDPAHEFEVEQVPVKLAVSNNDHYIAIKFENYVRILDTLNGTTFHHKLAAQTGQSGANDHLIAFSTDDLSFIASTRHEPEKVVSYLCECQSPANGKTVESSAPYGLVGYPAQLTLSPHKPSSRLLRDKHQQVGSRRHQAALCSTGQNLAMINDRNEIFWMSDPFRLPGKQDPYRIGTVKRAKSVKREVEIALPRQDEVHIFWCERGHGVLITMEKNGGKSKPTEVNLDMSQLFEQF</sequence>
<name>A0A9N9Q606_9HELO</name>
<evidence type="ECO:0000256" key="1">
    <source>
        <dbReference type="SAM" id="MobiDB-lite"/>
    </source>
</evidence>
<organism evidence="2 3">
    <name type="scientific">Hymenoscyphus albidus</name>
    <dbReference type="NCBI Taxonomy" id="595503"/>
    <lineage>
        <taxon>Eukaryota</taxon>
        <taxon>Fungi</taxon>
        <taxon>Dikarya</taxon>
        <taxon>Ascomycota</taxon>
        <taxon>Pezizomycotina</taxon>
        <taxon>Leotiomycetes</taxon>
        <taxon>Helotiales</taxon>
        <taxon>Helotiaceae</taxon>
        <taxon>Hymenoscyphus</taxon>
    </lineage>
</organism>
<protein>
    <submittedName>
        <fullName evidence="2">Uncharacterized protein</fullName>
    </submittedName>
</protein>
<proteinExistence type="predicted"/>
<dbReference type="EMBL" id="CAJVRM010000121">
    <property type="protein sequence ID" value="CAG8975001.1"/>
    <property type="molecule type" value="Genomic_DNA"/>
</dbReference>
<reference evidence="2" key="1">
    <citation type="submission" date="2021-07" db="EMBL/GenBank/DDBJ databases">
        <authorList>
            <person name="Durling M."/>
        </authorList>
    </citation>
    <scope>NUCLEOTIDE SEQUENCE</scope>
</reference>
<accession>A0A9N9Q606</accession>
<dbReference type="AlphaFoldDB" id="A0A9N9Q606"/>
<evidence type="ECO:0000313" key="2">
    <source>
        <dbReference type="EMBL" id="CAG8975001.1"/>
    </source>
</evidence>